<proteinExistence type="predicted"/>
<protein>
    <submittedName>
        <fullName evidence="1">Uncharacterized protein</fullName>
    </submittedName>
</protein>
<dbReference type="EMBL" id="PSQJ01000015">
    <property type="protein sequence ID" value="PTL86018.1"/>
    <property type="molecule type" value="Genomic_DNA"/>
</dbReference>
<accession>A0A2T4VW61</accession>
<name>A0A2T4VW61_9HYPH</name>
<sequence>MAKLTFAKRSFSAGELSPRICQSRTDLQIHGHCFSGAINLVPFSTGGLSHRPATIAYPELNLTSDASRLISIYLVDDKHMLLIFGDKTLTFVLVDGGKSPKVIKIVKTPYSKEQADQLDYAMSGNLMVLVHRMHRPYQIEIATDGPDFSPMDFSPPPWLGERIVEGNVVEAKLTVTSLISEENYKVVSDTDVFKTTDLGRRIRLGFLPKAWKANHEYSENSYISMGGKVYQSVTRGITSDLWNDKSTATFIEDGSISWKVVSSFQQFSFSKKESQSTVGDISPYYVWGSIVRVLSNKEVVIGLNTAFIIQDNQPIVHWNLSAWGQKEGYPEHVTFYQSRLVFSGTGTDYTSLYFSEYGKFNSFSASAKYNTPDYLEALSVAVTDDIVREIRWIAPFGTGLLIGCDSSLWLFCIQLDQGFNFVLRKISGSGVSSCSPLSVGESLFFVCGAGRRIKAIDGNIEQGFRFTDITQFVDHLFTFRIKQLVFQADPHSIVWVIDRSKPSDLRGYNLLGCRFSSERETDFAWHAHRISTPSHLLSLATSPSLVRGETDVWILVARPDGASDQVLLERLGRFHHAHNCHADGAVLG</sequence>
<organism evidence="1 2">
    <name type="scientific">Candidatus Liberibacter europaeus</name>
    <dbReference type="NCBI Taxonomy" id="744859"/>
    <lineage>
        <taxon>Bacteria</taxon>
        <taxon>Pseudomonadati</taxon>
        <taxon>Pseudomonadota</taxon>
        <taxon>Alphaproteobacteria</taxon>
        <taxon>Hyphomicrobiales</taxon>
        <taxon>Rhizobiaceae</taxon>
        <taxon>Liberibacter</taxon>
    </lineage>
</organism>
<dbReference type="AlphaFoldDB" id="A0A2T4VW61"/>
<reference evidence="2" key="1">
    <citation type="submission" date="2018-02" db="EMBL/GenBank/DDBJ databases">
        <title>Genome sequence of Candidatus Liberibacter europaeus.</title>
        <authorList>
            <person name="Frampton R.A."/>
            <person name="Thompson S.M."/>
            <person name="David C."/>
            <person name="Addison S.M."/>
            <person name="Smith G.R."/>
        </authorList>
    </citation>
    <scope>NUCLEOTIDE SEQUENCE [LARGE SCALE GENOMIC DNA]</scope>
</reference>
<evidence type="ECO:0000313" key="1">
    <source>
        <dbReference type="EMBL" id="PTL86018.1"/>
    </source>
</evidence>
<dbReference type="Proteomes" id="UP000240811">
    <property type="component" value="Unassembled WGS sequence"/>
</dbReference>
<comment type="caution">
    <text evidence="1">The sequence shown here is derived from an EMBL/GenBank/DDBJ whole genome shotgun (WGS) entry which is preliminary data.</text>
</comment>
<gene>
    <name evidence="1" type="ORF">C4617_05870</name>
</gene>
<evidence type="ECO:0000313" key="2">
    <source>
        <dbReference type="Proteomes" id="UP000240811"/>
    </source>
</evidence>